<dbReference type="NCBIfam" id="TIGR01353">
    <property type="entry name" value="dGTP_triPase"/>
    <property type="match status" value="1"/>
</dbReference>
<evidence type="ECO:0000313" key="4">
    <source>
        <dbReference type="EMBL" id="SBV93580.1"/>
    </source>
</evidence>
<dbReference type="AlphaFoldDB" id="A0A212J2D3"/>
<sequence length="390" mass="43469">MEPTFCQAPLAPYACIPDRSRGRLVDEPSAGGRSPFQRDRDRIIHAAAFRRLSSKTQVFVYHEGDSYRTRLSHSLEVSQIARSIARELHLNEDLAEALALAHDLGHPPFGHAGEDVLRRCMGPFGGFDHNAQSLKVVTRLERHYAQFDGLNLSWETLEGLVKHNGPLLDDVPAYIAAFDRAFPLDLRRHSSLEAQIAAVADDIAYNNHDIADGLRAGLFGLDELRDLASVGPHLRLVENTYPNLEPGRRIHETVRRMINAMVSDVVAHARAEIAAAGVRDIEDVRAAGRTLVGFSPGMRATDRALKEFLFPNMYRHHKVMRATTKARRVVDDLFGLLLSEPRLLPGDWRQRCDGPGGPATAEEVCDYVAGMTDRFALDEHARLFDPKVNP</sequence>
<dbReference type="EMBL" id="FLUO01000001">
    <property type="protein sequence ID" value="SBV93580.1"/>
    <property type="molecule type" value="Genomic_DNA"/>
</dbReference>
<dbReference type="GO" id="GO:0006203">
    <property type="term" value="P:dGTP catabolic process"/>
    <property type="evidence" value="ECO:0007669"/>
    <property type="project" value="TreeGrafter"/>
</dbReference>
<feature type="domain" description="HD" evidence="3">
    <location>
        <begin position="70"/>
        <end position="206"/>
    </location>
</feature>
<dbReference type="InterPro" id="IPR023023">
    <property type="entry name" value="dNTPase_2"/>
</dbReference>
<dbReference type="GO" id="GO:0008832">
    <property type="term" value="F:dGTPase activity"/>
    <property type="evidence" value="ECO:0007669"/>
    <property type="project" value="TreeGrafter"/>
</dbReference>
<dbReference type="InterPro" id="IPR003607">
    <property type="entry name" value="HD/PDEase_dom"/>
</dbReference>
<dbReference type="PANTHER" id="PTHR11373">
    <property type="entry name" value="DEOXYNUCLEOSIDE TRIPHOSPHATE TRIPHOSPHOHYDROLASE"/>
    <property type="match status" value="1"/>
</dbReference>
<dbReference type="InterPro" id="IPR006674">
    <property type="entry name" value="HD_domain"/>
</dbReference>
<dbReference type="PANTHER" id="PTHR11373:SF43">
    <property type="entry name" value="DEOXYGUANOSINETRIPHOSPHATE TRIPHOSPHOHYDROLASE-LIKE PROTEIN"/>
    <property type="match status" value="1"/>
</dbReference>
<dbReference type="HAMAP" id="MF_01212">
    <property type="entry name" value="dGTPase_type2"/>
    <property type="match status" value="1"/>
</dbReference>
<keyword evidence="1 2" id="KW-0378">Hydrolase</keyword>
<evidence type="ECO:0000259" key="3">
    <source>
        <dbReference type="PROSITE" id="PS51831"/>
    </source>
</evidence>
<evidence type="ECO:0000256" key="1">
    <source>
        <dbReference type="ARBA" id="ARBA00022801"/>
    </source>
</evidence>
<dbReference type="InterPro" id="IPR050135">
    <property type="entry name" value="dGTPase-like"/>
</dbReference>
<dbReference type="InterPro" id="IPR006261">
    <property type="entry name" value="dGTPase"/>
</dbReference>
<dbReference type="Pfam" id="PF13286">
    <property type="entry name" value="HD_assoc"/>
    <property type="match status" value="1"/>
</dbReference>
<gene>
    <name evidence="4" type="ORF">KL86APRO_10402</name>
</gene>
<protein>
    <recommendedName>
        <fullName evidence="2">Deoxyguanosinetriphosphate triphosphohydrolase-like protein</fullName>
    </recommendedName>
</protein>
<reference evidence="4" key="1">
    <citation type="submission" date="2016-04" db="EMBL/GenBank/DDBJ databases">
        <authorList>
            <person name="Evans L.H."/>
            <person name="Alamgir A."/>
            <person name="Owens N."/>
            <person name="Weber N.D."/>
            <person name="Virtaneva K."/>
            <person name="Barbian K."/>
            <person name="Babar A."/>
            <person name="Rosenke K."/>
        </authorList>
    </citation>
    <scope>NUCLEOTIDE SEQUENCE</scope>
    <source>
        <strain evidence="4">86</strain>
    </source>
</reference>
<accession>A0A212J2D3</accession>
<evidence type="ECO:0000256" key="2">
    <source>
        <dbReference type="HAMAP-Rule" id="MF_01212"/>
    </source>
</evidence>
<dbReference type="SMART" id="SM00471">
    <property type="entry name" value="HDc"/>
    <property type="match status" value="1"/>
</dbReference>
<dbReference type="PROSITE" id="PS51831">
    <property type="entry name" value="HD"/>
    <property type="match status" value="1"/>
</dbReference>
<dbReference type="NCBIfam" id="NF002326">
    <property type="entry name" value="PRK01286.1-1"/>
    <property type="match status" value="1"/>
</dbReference>
<organism evidence="4">
    <name type="scientific">uncultured Alphaproteobacteria bacterium</name>
    <dbReference type="NCBI Taxonomy" id="91750"/>
    <lineage>
        <taxon>Bacteria</taxon>
        <taxon>Pseudomonadati</taxon>
        <taxon>Pseudomonadota</taxon>
        <taxon>Alphaproteobacteria</taxon>
        <taxon>environmental samples</taxon>
    </lineage>
</organism>
<dbReference type="SUPFAM" id="SSF109604">
    <property type="entry name" value="HD-domain/PDEase-like"/>
    <property type="match status" value="1"/>
</dbReference>
<dbReference type="Pfam" id="PF01966">
    <property type="entry name" value="HD"/>
    <property type="match status" value="1"/>
</dbReference>
<name>A0A212J2D3_9PROT</name>
<comment type="similarity">
    <text evidence="2">Belongs to the dGTPase family. Type 2 subfamily.</text>
</comment>
<dbReference type="Gene3D" id="1.10.3210.10">
    <property type="entry name" value="Hypothetical protein af1432"/>
    <property type="match status" value="1"/>
</dbReference>
<dbReference type="NCBIfam" id="NF002328">
    <property type="entry name" value="PRK01286.1-3"/>
    <property type="match status" value="1"/>
</dbReference>
<proteinExistence type="inferred from homology"/>
<dbReference type="CDD" id="cd00077">
    <property type="entry name" value="HDc"/>
    <property type="match status" value="1"/>
</dbReference>
<dbReference type="InterPro" id="IPR026875">
    <property type="entry name" value="PHydrolase_assoc_dom"/>
</dbReference>